<reference evidence="5 6" key="1">
    <citation type="submission" date="2020-08" db="EMBL/GenBank/DDBJ databases">
        <title>Sequencing the genomes of 1000 actinobacteria strains.</title>
        <authorList>
            <person name="Klenk H.-P."/>
        </authorList>
    </citation>
    <scope>NUCLEOTIDE SEQUENCE [LARGE SCALE GENOMIC DNA]</scope>
    <source>
        <strain evidence="5 6">DSM 44593</strain>
    </source>
</reference>
<accession>A0A841E4X6</accession>
<evidence type="ECO:0000313" key="5">
    <source>
        <dbReference type="EMBL" id="MBB5996258.1"/>
    </source>
</evidence>
<evidence type="ECO:0000256" key="1">
    <source>
        <dbReference type="ARBA" id="ARBA00022630"/>
    </source>
</evidence>
<dbReference type="PANTHER" id="PTHR47178">
    <property type="entry name" value="MONOOXYGENASE, FAD-BINDING"/>
    <property type="match status" value="1"/>
</dbReference>
<dbReference type="EMBL" id="JACHLY010000001">
    <property type="protein sequence ID" value="MBB5996258.1"/>
    <property type="molecule type" value="Genomic_DNA"/>
</dbReference>
<evidence type="ECO:0000256" key="2">
    <source>
        <dbReference type="ARBA" id="ARBA00022827"/>
    </source>
</evidence>
<keyword evidence="4" id="KW-0503">Monooxygenase</keyword>
<comment type="caution">
    <text evidence="5">The sequence shown here is derived from an EMBL/GenBank/DDBJ whole genome shotgun (WGS) entry which is preliminary data.</text>
</comment>
<sequence length="159" mass="17531">MGLLPQVVERSLPMPDRFFTLGGDTGREIVHVPFDLEKSNSAGARCIDRSTFMNILLDQIHEQGVELVYGKRLHTLEQTPKAVEVTFTDGTKARGDVLIGAEGRRSPTRSHLFPQRAFRGLMSPSPQGLDKAGWSGGRWWAMGGAGRTIPAWSRRGCRG</sequence>
<name>A0A841E4X6_9ACTN</name>
<evidence type="ECO:0000256" key="4">
    <source>
        <dbReference type="ARBA" id="ARBA00023033"/>
    </source>
</evidence>
<dbReference type="RefSeq" id="WP_184632259.1">
    <property type="nucleotide sequence ID" value="NZ_BAABKT010000017.1"/>
</dbReference>
<evidence type="ECO:0000313" key="6">
    <source>
        <dbReference type="Proteomes" id="UP000578077"/>
    </source>
</evidence>
<organism evidence="5 6">
    <name type="scientific">Streptomonospora salina</name>
    <dbReference type="NCBI Taxonomy" id="104205"/>
    <lineage>
        <taxon>Bacteria</taxon>
        <taxon>Bacillati</taxon>
        <taxon>Actinomycetota</taxon>
        <taxon>Actinomycetes</taxon>
        <taxon>Streptosporangiales</taxon>
        <taxon>Nocardiopsidaceae</taxon>
        <taxon>Streptomonospora</taxon>
    </lineage>
</organism>
<dbReference type="Proteomes" id="UP000578077">
    <property type="component" value="Unassembled WGS sequence"/>
</dbReference>
<dbReference type="PANTHER" id="PTHR47178:SF6">
    <property type="entry name" value="FAD-BINDING DOMAIN-CONTAINING PROTEIN"/>
    <property type="match status" value="1"/>
</dbReference>
<dbReference type="Gene3D" id="3.50.50.60">
    <property type="entry name" value="FAD/NAD(P)-binding domain"/>
    <property type="match status" value="1"/>
</dbReference>
<protein>
    <submittedName>
        <fullName evidence="5">2-polyprenyl-6-methoxyphenol hydroxylase-like FAD-dependent oxidoreductase</fullName>
    </submittedName>
</protein>
<evidence type="ECO:0000256" key="3">
    <source>
        <dbReference type="ARBA" id="ARBA00023002"/>
    </source>
</evidence>
<keyword evidence="1" id="KW-0285">Flavoprotein</keyword>
<keyword evidence="6" id="KW-1185">Reference proteome</keyword>
<dbReference type="SUPFAM" id="SSF51905">
    <property type="entry name" value="FAD/NAD(P)-binding domain"/>
    <property type="match status" value="1"/>
</dbReference>
<keyword evidence="3" id="KW-0560">Oxidoreductase</keyword>
<dbReference type="InterPro" id="IPR036188">
    <property type="entry name" value="FAD/NAD-bd_sf"/>
</dbReference>
<dbReference type="AlphaFoldDB" id="A0A841E4X6"/>
<gene>
    <name evidence="5" type="ORF">HNR25_000009</name>
</gene>
<dbReference type="GO" id="GO:0004497">
    <property type="term" value="F:monooxygenase activity"/>
    <property type="evidence" value="ECO:0007669"/>
    <property type="project" value="UniProtKB-KW"/>
</dbReference>
<keyword evidence="2" id="KW-0274">FAD</keyword>
<proteinExistence type="predicted"/>